<evidence type="ECO:0000256" key="2">
    <source>
        <dbReference type="ARBA" id="ARBA00004236"/>
    </source>
</evidence>
<evidence type="ECO:0000256" key="8">
    <source>
        <dbReference type="ARBA" id="ARBA00023065"/>
    </source>
</evidence>
<dbReference type="PRINTS" id="PR00253">
    <property type="entry name" value="GABAARECEPTR"/>
</dbReference>
<dbReference type="Proteomes" id="UP000609121">
    <property type="component" value="Unassembled WGS sequence"/>
</dbReference>
<keyword evidence="4" id="KW-1003">Cell membrane</keyword>
<keyword evidence="6" id="KW-0732">Signal</keyword>
<sequence length="343" mass="38366">MRRQFGGLALLLWITFLPALALADCLPPQMRTDERPPGEGPTEVTIGFALADFLGVNDVDQNIDVDLRMIMEWTDPRLAGQAGCRFGVAEVWFPPVLLGNSASLREAFRITRNQVSVGEGGRVRYVQRYTGWISSYHRLDRFPFDRQDFEIRVLAPDLTADELVLVPAEVPPRIAARLNVEGWEIGGASLSAQPQQLTILDHPASVASLTLHAEREATYYIYRILLPLSFVVAMSWAIFWGSPERFEFRIGLGATAMLTAIAFSLSIAGQLPQLGYLTLMDKMLIWAVGLVFLSMAESLVSWLMNKGWDGRPSDKRGARRLDRVSRWLFPVLLFGGWAVICLL</sequence>
<dbReference type="InterPro" id="IPR036734">
    <property type="entry name" value="Neur_chan_lig-bd_sf"/>
</dbReference>
<dbReference type="SUPFAM" id="SSF90112">
    <property type="entry name" value="Neurotransmitter-gated ion-channel transmembrane pore"/>
    <property type="match status" value="1"/>
</dbReference>
<dbReference type="AlphaFoldDB" id="A0A8J6YTX2"/>
<dbReference type="Pfam" id="PF02931">
    <property type="entry name" value="Neur_chan_LBD"/>
    <property type="match status" value="1"/>
</dbReference>
<dbReference type="GO" id="GO:0005230">
    <property type="term" value="F:extracellular ligand-gated monoatomic ion channel activity"/>
    <property type="evidence" value="ECO:0007669"/>
    <property type="project" value="InterPro"/>
</dbReference>
<evidence type="ECO:0000313" key="14">
    <source>
        <dbReference type="Proteomes" id="UP000609121"/>
    </source>
</evidence>
<dbReference type="CDD" id="cd18988">
    <property type="entry name" value="LGIC_ECD_bact"/>
    <property type="match status" value="1"/>
</dbReference>
<dbReference type="RefSeq" id="WP_193183591.1">
    <property type="nucleotide sequence ID" value="NZ_JACVXA010000041.1"/>
</dbReference>
<dbReference type="InterPro" id="IPR038050">
    <property type="entry name" value="Neuro_actylchol_rec"/>
</dbReference>
<evidence type="ECO:0000256" key="10">
    <source>
        <dbReference type="ARBA" id="ARBA00023303"/>
    </source>
</evidence>
<evidence type="ECO:0000313" key="13">
    <source>
        <dbReference type="EMBL" id="MBE3639183.1"/>
    </source>
</evidence>
<keyword evidence="8" id="KW-0406">Ion transport</keyword>
<dbReference type="GO" id="GO:0005886">
    <property type="term" value="C:plasma membrane"/>
    <property type="evidence" value="ECO:0007669"/>
    <property type="project" value="UniProtKB-SubCell"/>
</dbReference>
<dbReference type="EMBL" id="JACVXA010000041">
    <property type="protein sequence ID" value="MBE3639183.1"/>
    <property type="molecule type" value="Genomic_DNA"/>
</dbReference>
<keyword evidence="10" id="KW-0407">Ion channel</keyword>
<keyword evidence="9 11" id="KW-0472">Membrane</keyword>
<dbReference type="Gene3D" id="2.70.170.10">
    <property type="entry name" value="Neurotransmitter-gated ion-channel ligand-binding domain"/>
    <property type="match status" value="1"/>
</dbReference>
<keyword evidence="5 11" id="KW-0812">Transmembrane</keyword>
<evidence type="ECO:0000256" key="4">
    <source>
        <dbReference type="ARBA" id="ARBA00022475"/>
    </source>
</evidence>
<evidence type="ECO:0000256" key="9">
    <source>
        <dbReference type="ARBA" id="ARBA00023136"/>
    </source>
</evidence>
<reference evidence="13" key="1">
    <citation type="submission" date="2020-09" db="EMBL/GenBank/DDBJ databases">
        <title>A novel bacterium of genus Mangrovicoccus, isolated from South China Sea.</title>
        <authorList>
            <person name="Huang H."/>
            <person name="Mo K."/>
            <person name="Hu Y."/>
        </authorList>
    </citation>
    <scope>NUCLEOTIDE SEQUENCE</scope>
    <source>
        <strain evidence="13">HB182678</strain>
    </source>
</reference>
<keyword evidence="3" id="KW-0813">Transport</keyword>
<accession>A0A8J6YTX2</accession>
<dbReference type="InterPro" id="IPR006202">
    <property type="entry name" value="Neur_chan_lig-bd"/>
</dbReference>
<feature type="transmembrane region" description="Helical" evidence="11">
    <location>
        <begin position="283"/>
        <end position="303"/>
    </location>
</feature>
<dbReference type="Gene3D" id="1.20.58.390">
    <property type="entry name" value="Neurotransmitter-gated ion-channel transmembrane domain"/>
    <property type="match status" value="1"/>
</dbReference>
<evidence type="ECO:0000256" key="11">
    <source>
        <dbReference type="SAM" id="Phobius"/>
    </source>
</evidence>
<evidence type="ECO:0000256" key="1">
    <source>
        <dbReference type="ARBA" id="ARBA00004141"/>
    </source>
</evidence>
<dbReference type="SUPFAM" id="SSF63712">
    <property type="entry name" value="Nicotinic receptor ligand binding domain-like"/>
    <property type="match status" value="1"/>
</dbReference>
<protein>
    <recommendedName>
        <fullName evidence="12">Neurotransmitter-gated ion-channel ligand-binding domain-containing protein</fullName>
    </recommendedName>
</protein>
<name>A0A8J6YTX2_9RHOB</name>
<dbReference type="InterPro" id="IPR006201">
    <property type="entry name" value="Neur_channel"/>
</dbReference>
<feature type="domain" description="Neurotransmitter-gated ion-channel ligand-binding" evidence="12">
    <location>
        <begin position="33"/>
        <end position="163"/>
    </location>
</feature>
<evidence type="ECO:0000259" key="12">
    <source>
        <dbReference type="Pfam" id="PF02931"/>
    </source>
</evidence>
<feature type="transmembrane region" description="Helical" evidence="11">
    <location>
        <begin position="324"/>
        <end position="340"/>
    </location>
</feature>
<evidence type="ECO:0000256" key="7">
    <source>
        <dbReference type="ARBA" id="ARBA00022989"/>
    </source>
</evidence>
<comment type="subcellular location">
    <subcellularLocation>
        <location evidence="2">Cell membrane</location>
    </subcellularLocation>
    <subcellularLocation>
        <location evidence="1">Membrane</location>
        <topology evidence="1">Multi-pass membrane protein</topology>
    </subcellularLocation>
</comment>
<feature type="transmembrane region" description="Helical" evidence="11">
    <location>
        <begin position="252"/>
        <end position="271"/>
    </location>
</feature>
<dbReference type="InterPro" id="IPR036719">
    <property type="entry name" value="Neuro-gated_channel_TM_sf"/>
</dbReference>
<proteinExistence type="predicted"/>
<evidence type="ECO:0000256" key="3">
    <source>
        <dbReference type="ARBA" id="ARBA00022448"/>
    </source>
</evidence>
<feature type="transmembrane region" description="Helical" evidence="11">
    <location>
        <begin position="220"/>
        <end position="240"/>
    </location>
</feature>
<dbReference type="CDD" id="cd19050">
    <property type="entry name" value="LGIC_TM_bact"/>
    <property type="match status" value="1"/>
</dbReference>
<keyword evidence="14" id="KW-1185">Reference proteome</keyword>
<dbReference type="PANTHER" id="PTHR18945">
    <property type="entry name" value="NEUROTRANSMITTER GATED ION CHANNEL"/>
    <property type="match status" value="1"/>
</dbReference>
<gene>
    <name evidence="13" type="ORF">ICN82_13335</name>
</gene>
<dbReference type="GO" id="GO:0004888">
    <property type="term" value="F:transmembrane signaling receptor activity"/>
    <property type="evidence" value="ECO:0007669"/>
    <property type="project" value="InterPro"/>
</dbReference>
<organism evidence="13 14">
    <name type="scientific">Mangrovicoccus algicola</name>
    <dbReference type="NCBI Taxonomy" id="2771008"/>
    <lineage>
        <taxon>Bacteria</taxon>
        <taxon>Pseudomonadati</taxon>
        <taxon>Pseudomonadota</taxon>
        <taxon>Alphaproteobacteria</taxon>
        <taxon>Rhodobacterales</taxon>
        <taxon>Paracoccaceae</taxon>
        <taxon>Mangrovicoccus</taxon>
    </lineage>
</organism>
<dbReference type="InterPro" id="IPR006028">
    <property type="entry name" value="GABAA/Glycine_rcpt"/>
</dbReference>
<evidence type="ECO:0000256" key="6">
    <source>
        <dbReference type="ARBA" id="ARBA00022729"/>
    </source>
</evidence>
<evidence type="ECO:0000256" key="5">
    <source>
        <dbReference type="ARBA" id="ARBA00022692"/>
    </source>
</evidence>
<keyword evidence="7 11" id="KW-1133">Transmembrane helix</keyword>
<comment type="caution">
    <text evidence="13">The sequence shown here is derived from an EMBL/GenBank/DDBJ whole genome shotgun (WGS) entry which is preliminary data.</text>
</comment>